<reference evidence="3 4" key="1">
    <citation type="journal article" date="2019" name="Emerg. Microbes Infect.">
        <title>Comprehensive subspecies identification of 175 nontuberculous mycobacteria species based on 7547 genomic profiles.</title>
        <authorList>
            <person name="Matsumoto Y."/>
            <person name="Kinjo T."/>
            <person name="Motooka D."/>
            <person name="Nabeya D."/>
            <person name="Jung N."/>
            <person name="Uechi K."/>
            <person name="Horii T."/>
            <person name="Iida T."/>
            <person name="Fujita J."/>
            <person name="Nakamura S."/>
        </authorList>
    </citation>
    <scope>NUCLEOTIDE SEQUENCE [LARGE SCALE GENOMIC DNA]</scope>
    <source>
        <strain evidence="3 4">JCM 15657</strain>
    </source>
</reference>
<dbReference type="EMBL" id="AP022581">
    <property type="protein sequence ID" value="BBX96873.1"/>
    <property type="molecule type" value="Genomic_DNA"/>
</dbReference>
<gene>
    <name evidence="3" type="ORF">MLAC_21670</name>
</gene>
<name>A0A7I7NKK6_9MYCO</name>
<sequence>MLRWVRTTAHVRTRPLYDYRPGRKTRYLMTTDPYAVLGVPPSATQAEITHAYRRHLRDQHPDTRDRQQNSLADEKLRQILAAYDLLRDPQRRAAYDHTHPARKDTGPVRIAVTRTDPANAQPPLRAGPVRWRRTPPKRRR</sequence>
<accession>A0A7I7NKK6</accession>
<dbReference type="InterPro" id="IPR036869">
    <property type="entry name" value="J_dom_sf"/>
</dbReference>
<dbReference type="SMART" id="SM00271">
    <property type="entry name" value="DnaJ"/>
    <property type="match status" value="1"/>
</dbReference>
<feature type="domain" description="J" evidence="2">
    <location>
        <begin position="32"/>
        <end position="99"/>
    </location>
</feature>
<keyword evidence="4" id="KW-1185">Reference proteome</keyword>
<evidence type="ECO:0000313" key="4">
    <source>
        <dbReference type="Proteomes" id="UP000466396"/>
    </source>
</evidence>
<dbReference type="PROSITE" id="PS50076">
    <property type="entry name" value="DNAJ_2"/>
    <property type="match status" value="1"/>
</dbReference>
<dbReference type="InterPro" id="IPR001623">
    <property type="entry name" value="DnaJ_domain"/>
</dbReference>
<feature type="compositionally biased region" description="Basic residues" evidence="1">
    <location>
        <begin position="130"/>
        <end position="140"/>
    </location>
</feature>
<feature type="region of interest" description="Disordered" evidence="1">
    <location>
        <begin position="91"/>
        <end position="140"/>
    </location>
</feature>
<organism evidence="3 4">
    <name type="scientific">Mycobacterium lacus</name>
    <dbReference type="NCBI Taxonomy" id="169765"/>
    <lineage>
        <taxon>Bacteria</taxon>
        <taxon>Bacillati</taxon>
        <taxon>Actinomycetota</taxon>
        <taxon>Actinomycetes</taxon>
        <taxon>Mycobacteriales</taxon>
        <taxon>Mycobacteriaceae</taxon>
        <taxon>Mycobacterium</taxon>
    </lineage>
</organism>
<dbReference type="SUPFAM" id="SSF46565">
    <property type="entry name" value="Chaperone J-domain"/>
    <property type="match status" value="1"/>
</dbReference>
<evidence type="ECO:0000259" key="2">
    <source>
        <dbReference type="PROSITE" id="PS50076"/>
    </source>
</evidence>
<dbReference type="Proteomes" id="UP000466396">
    <property type="component" value="Chromosome"/>
</dbReference>
<dbReference type="PRINTS" id="PR00625">
    <property type="entry name" value="JDOMAIN"/>
</dbReference>
<proteinExistence type="predicted"/>
<dbReference type="Pfam" id="PF00226">
    <property type="entry name" value="DnaJ"/>
    <property type="match status" value="1"/>
</dbReference>
<dbReference type="KEGG" id="mlj:MLAC_21670"/>
<dbReference type="Gene3D" id="1.10.287.110">
    <property type="entry name" value="DnaJ domain"/>
    <property type="match status" value="1"/>
</dbReference>
<evidence type="ECO:0000256" key="1">
    <source>
        <dbReference type="SAM" id="MobiDB-lite"/>
    </source>
</evidence>
<dbReference type="InterPro" id="IPR050817">
    <property type="entry name" value="DjlA_DnaK_co-chaperone"/>
</dbReference>
<protein>
    <recommendedName>
        <fullName evidence="2">J domain-containing protein</fullName>
    </recommendedName>
</protein>
<evidence type="ECO:0000313" key="3">
    <source>
        <dbReference type="EMBL" id="BBX96873.1"/>
    </source>
</evidence>
<feature type="compositionally biased region" description="Basic and acidic residues" evidence="1">
    <location>
        <begin position="91"/>
        <end position="106"/>
    </location>
</feature>
<dbReference type="CDD" id="cd06257">
    <property type="entry name" value="DnaJ"/>
    <property type="match status" value="1"/>
</dbReference>
<dbReference type="PANTHER" id="PTHR24074">
    <property type="entry name" value="CO-CHAPERONE PROTEIN DJLA"/>
    <property type="match status" value="1"/>
</dbReference>
<dbReference type="AlphaFoldDB" id="A0A7I7NKK6"/>